<evidence type="ECO:0000313" key="2">
    <source>
        <dbReference type="EMBL" id="AEA13598.1"/>
    </source>
</evidence>
<sequence length="162" mass="16683">MRYITAYLAATAAALVLASLPGLSPLPLLASAISAAGLAVLRRNGLLSAAVYVIAFALLALSSRPLLAPLAEPAAFLSLYAYRLGELRRRLALRGYDLAGVEAALSRAGLTVAIWSAAALGVSYLLYFALIALPRLPPAVAVTLSAASLAVILILSLGRTRG</sequence>
<keyword evidence="1" id="KW-1133">Transmembrane helix</keyword>
<keyword evidence="3" id="KW-1185">Reference proteome</keyword>
<feature type="transmembrane region" description="Helical" evidence="1">
    <location>
        <begin position="112"/>
        <end position="133"/>
    </location>
</feature>
<dbReference type="STRING" id="999630.TUZN_2141"/>
<dbReference type="EMBL" id="CP002590">
    <property type="protein sequence ID" value="AEA13598.1"/>
    <property type="molecule type" value="Genomic_DNA"/>
</dbReference>
<gene>
    <name evidence="2" type="ordered locus">TUZN_2141</name>
</gene>
<dbReference type="KEGG" id="tuz:TUZN_2141"/>
<dbReference type="AlphaFoldDB" id="F2L5Q2"/>
<dbReference type="GeneID" id="10361651"/>
<proteinExistence type="predicted"/>
<evidence type="ECO:0000313" key="3">
    <source>
        <dbReference type="Proteomes" id="UP000008138"/>
    </source>
</evidence>
<accession>F2L5Q2</accession>
<feature type="transmembrane region" description="Helical" evidence="1">
    <location>
        <begin position="139"/>
        <end position="158"/>
    </location>
</feature>
<evidence type="ECO:0000256" key="1">
    <source>
        <dbReference type="SAM" id="Phobius"/>
    </source>
</evidence>
<dbReference type="HOGENOM" id="CLU_1631746_0_0_2"/>
<protein>
    <submittedName>
        <fullName evidence="2">Uncharacterized protein</fullName>
    </submittedName>
</protein>
<keyword evidence="1" id="KW-0812">Transmembrane</keyword>
<feature type="transmembrane region" description="Helical" evidence="1">
    <location>
        <begin position="45"/>
        <end position="61"/>
    </location>
</feature>
<organism evidence="2 3">
    <name type="scientific">Thermoproteus uzoniensis (strain 768-20)</name>
    <dbReference type="NCBI Taxonomy" id="999630"/>
    <lineage>
        <taxon>Archaea</taxon>
        <taxon>Thermoproteota</taxon>
        <taxon>Thermoprotei</taxon>
        <taxon>Thermoproteales</taxon>
        <taxon>Thermoproteaceae</taxon>
        <taxon>Thermoproteus</taxon>
    </lineage>
</organism>
<reference evidence="2 3" key="1">
    <citation type="journal article" date="2011" name="J. Bacteriol.">
        <title>Complete genome sequence of the thermoacidophilic crenarchaeon Thermoproteus uzoniensis 768-20.</title>
        <authorList>
            <person name="Mardanov A.V."/>
            <person name="Gumerov V.M."/>
            <person name="Beletsky A.V."/>
            <person name="Prokofeva M.I."/>
            <person name="Bonch-Osmolovskaya E.A."/>
            <person name="Ravin N.V."/>
            <person name="Skryabin K.G."/>
        </authorList>
    </citation>
    <scope>NUCLEOTIDE SEQUENCE [LARGE SCALE GENOMIC DNA]</scope>
    <source>
        <strain evidence="2 3">768-20</strain>
    </source>
</reference>
<dbReference type="Proteomes" id="UP000008138">
    <property type="component" value="Chromosome"/>
</dbReference>
<dbReference type="RefSeq" id="WP_013680933.1">
    <property type="nucleotide sequence ID" value="NC_015315.1"/>
</dbReference>
<name>F2L5Q2_THEU7</name>
<keyword evidence="1" id="KW-0472">Membrane</keyword>
<reference key="2">
    <citation type="submission" date="2011-03" db="EMBL/GenBank/DDBJ databases">
        <title>Complete genome sequence of the thermoacidophilic crenarchaeon Thermoproteus uzoniensis 768-20.</title>
        <authorList>
            <person name="Mardanov A.V."/>
            <person name="Gumerov V.M."/>
            <person name="Beletsky A.V."/>
            <person name="Prokofeva M.I."/>
            <person name="Bonch-Osmolovskaya E.A."/>
            <person name="Ravin N.V."/>
            <person name="Skryabin K.G."/>
        </authorList>
    </citation>
    <scope>NUCLEOTIDE SEQUENCE</scope>
    <source>
        <strain>768-20</strain>
    </source>
</reference>